<dbReference type="GO" id="GO:0006655">
    <property type="term" value="P:phosphatidylglycerol biosynthetic process"/>
    <property type="evidence" value="ECO:0007669"/>
    <property type="project" value="UniProtKB-UniPathway"/>
</dbReference>
<dbReference type="InterPro" id="IPR048254">
    <property type="entry name" value="CDP_ALCOHOL_P_TRANSF_CS"/>
</dbReference>
<dbReference type="Gene3D" id="1.20.120.1760">
    <property type="match status" value="1"/>
</dbReference>
<comment type="similarity">
    <text evidence="5 18">Belongs to the CDP-alcohol phosphatidyltransferase class-I family.</text>
</comment>
<evidence type="ECO:0000256" key="4">
    <source>
        <dbReference type="ARBA" id="ARBA00005189"/>
    </source>
</evidence>
<evidence type="ECO:0000256" key="17">
    <source>
        <dbReference type="NCBIfam" id="TIGR00560"/>
    </source>
</evidence>
<proteinExistence type="inferred from homology"/>
<dbReference type="GO" id="GO:0016020">
    <property type="term" value="C:membrane"/>
    <property type="evidence" value="ECO:0007669"/>
    <property type="project" value="UniProtKB-SubCell"/>
</dbReference>
<comment type="pathway">
    <text evidence="4">Lipid metabolism.</text>
</comment>
<dbReference type="STRING" id="337097.BHF71_01100"/>
<dbReference type="Proteomes" id="UP000243739">
    <property type="component" value="Unassembled WGS sequence"/>
</dbReference>
<evidence type="ECO:0000256" key="5">
    <source>
        <dbReference type="ARBA" id="ARBA00010441"/>
    </source>
</evidence>
<dbReference type="GO" id="GO:0008444">
    <property type="term" value="F:CDP-diacylglycerol-glycerol-3-phosphate 3-phosphatidyltransferase activity"/>
    <property type="evidence" value="ECO:0007669"/>
    <property type="project" value="UniProtKB-UniRule"/>
</dbReference>
<sequence>MNLPNILTISRFFLIPIFLFVFFFLEYEIVAFVVFLLAGLTDIVDGYIARKYDLVTEMGKLLDPLADKLMMLTAIISLLIVGKIPWFVAGLVFFREIGMIFSAIFFHVKGKKTVPANKLGKSTTVLFYIAILMITFQLPYDIEFLSFVVAFSFLTSMVYLIEVRRANKELEI</sequence>
<name>A0A1D2YVQ5_9BACI</name>
<dbReference type="EMBL" id="MIJF01000013">
    <property type="protein sequence ID" value="OEF99802.1"/>
    <property type="molecule type" value="Genomic_DNA"/>
</dbReference>
<evidence type="ECO:0000256" key="2">
    <source>
        <dbReference type="ARBA" id="ARBA00004141"/>
    </source>
</evidence>
<keyword evidence="21" id="KW-1185">Reference proteome</keyword>
<evidence type="ECO:0000256" key="13">
    <source>
        <dbReference type="ARBA" id="ARBA00023136"/>
    </source>
</evidence>
<evidence type="ECO:0000256" key="12">
    <source>
        <dbReference type="ARBA" id="ARBA00023098"/>
    </source>
</evidence>
<evidence type="ECO:0000256" key="14">
    <source>
        <dbReference type="ARBA" id="ARBA00023209"/>
    </source>
</evidence>
<evidence type="ECO:0000256" key="10">
    <source>
        <dbReference type="ARBA" id="ARBA00022692"/>
    </source>
</evidence>
<dbReference type="RefSeq" id="WP_069656289.1">
    <property type="nucleotide sequence ID" value="NZ_MIJF01000013.1"/>
</dbReference>
<evidence type="ECO:0000256" key="3">
    <source>
        <dbReference type="ARBA" id="ARBA00005042"/>
    </source>
</evidence>
<dbReference type="PROSITE" id="PS00379">
    <property type="entry name" value="CDP_ALCOHOL_P_TRANSF"/>
    <property type="match status" value="1"/>
</dbReference>
<evidence type="ECO:0000256" key="9">
    <source>
        <dbReference type="ARBA" id="ARBA00022679"/>
    </source>
</evidence>
<dbReference type="PANTHER" id="PTHR14269:SF62">
    <property type="entry name" value="CDP-DIACYLGLYCEROL--GLYCEROL-3-PHOSPHATE 3-PHOSPHATIDYLTRANSFERASE 1, CHLOROPLASTIC"/>
    <property type="match status" value="1"/>
</dbReference>
<evidence type="ECO:0000256" key="7">
    <source>
        <dbReference type="ARBA" id="ARBA00014944"/>
    </source>
</evidence>
<dbReference type="OrthoDB" id="9796672at2"/>
<keyword evidence="10 19" id="KW-0812">Transmembrane</keyword>
<evidence type="ECO:0000313" key="20">
    <source>
        <dbReference type="EMBL" id="OEF99802.1"/>
    </source>
</evidence>
<comment type="pathway">
    <text evidence="3">Phospholipid metabolism; phosphatidylglycerol biosynthesis; phosphatidylglycerol from CDP-diacylglycerol: step 1/2.</text>
</comment>
<keyword evidence="9 18" id="KW-0808">Transferase</keyword>
<dbReference type="InterPro" id="IPR000462">
    <property type="entry name" value="CDP-OH_P_trans"/>
</dbReference>
<dbReference type="EC" id="2.7.8.5" evidence="6 17"/>
<feature type="transmembrane region" description="Helical" evidence="19">
    <location>
        <begin position="119"/>
        <end position="138"/>
    </location>
</feature>
<keyword evidence="14" id="KW-0594">Phospholipid biosynthesis</keyword>
<comment type="subcellular location">
    <subcellularLocation>
        <location evidence="2">Membrane</location>
        <topology evidence="2">Multi-pass membrane protein</topology>
    </subcellularLocation>
</comment>
<dbReference type="Pfam" id="PF01066">
    <property type="entry name" value="CDP-OH_P_transf"/>
    <property type="match status" value="1"/>
</dbReference>
<evidence type="ECO:0000256" key="16">
    <source>
        <dbReference type="ARBA" id="ARBA00048586"/>
    </source>
</evidence>
<evidence type="ECO:0000256" key="11">
    <source>
        <dbReference type="ARBA" id="ARBA00022989"/>
    </source>
</evidence>
<organism evidence="20 21">
    <name type="scientific">Vulcanibacillus modesticaldus</name>
    <dbReference type="NCBI Taxonomy" id="337097"/>
    <lineage>
        <taxon>Bacteria</taxon>
        <taxon>Bacillati</taxon>
        <taxon>Bacillota</taxon>
        <taxon>Bacilli</taxon>
        <taxon>Bacillales</taxon>
        <taxon>Bacillaceae</taxon>
        <taxon>Vulcanibacillus</taxon>
    </lineage>
</organism>
<dbReference type="InterPro" id="IPR050324">
    <property type="entry name" value="CDP-alcohol_PTase-I"/>
</dbReference>
<evidence type="ECO:0000256" key="8">
    <source>
        <dbReference type="ARBA" id="ARBA00022516"/>
    </source>
</evidence>
<evidence type="ECO:0000256" key="15">
    <source>
        <dbReference type="ARBA" id="ARBA00023264"/>
    </source>
</evidence>
<keyword evidence="13 19" id="KW-0472">Membrane</keyword>
<accession>A0A1D2YVQ5</accession>
<reference evidence="20 21" key="1">
    <citation type="submission" date="2016-09" db="EMBL/GenBank/DDBJ databases">
        <title>Draft genome sequence for the type strain of Vulcanibacillus modesticaldus BR, a strictly anaerobic, moderately thermophilic, and nitrate-reducing bacterium from deep sea-hydrothermal vents of the Mid-Atlantic Ridge.</title>
        <authorList>
            <person name="Abin C.A."/>
            <person name="Hollibaugh J.T."/>
        </authorList>
    </citation>
    <scope>NUCLEOTIDE SEQUENCE [LARGE SCALE GENOMIC DNA]</scope>
    <source>
        <strain evidence="20 21">BR</strain>
    </source>
</reference>
<evidence type="ECO:0000313" key="21">
    <source>
        <dbReference type="Proteomes" id="UP000243739"/>
    </source>
</evidence>
<dbReference type="UniPathway" id="UPA00084">
    <property type="reaction ID" value="UER00503"/>
</dbReference>
<feature type="transmembrane region" description="Helical" evidence="19">
    <location>
        <begin position="144"/>
        <end position="161"/>
    </location>
</feature>
<keyword evidence="8" id="KW-0444">Lipid biosynthesis</keyword>
<dbReference type="AlphaFoldDB" id="A0A1D2YVQ5"/>
<comment type="catalytic activity">
    <reaction evidence="16">
        <text>a CDP-1,2-diacyl-sn-glycerol + sn-glycerol 3-phosphate = a 1,2-diacyl-sn-glycero-3-phospho-(1'-sn-glycero-3'-phosphate) + CMP + H(+)</text>
        <dbReference type="Rhea" id="RHEA:12593"/>
        <dbReference type="ChEBI" id="CHEBI:15378"/>
        <dbReference type="ChEBI" id="CHEBI:57597"/>
        <dbReference type="ChEBI" id="CHEBI:58332"/>
        <dbReference type="ChEBI" id="CHEBI:60110"/>
        <dbReference type="ChEBI" id="CHEBI:60377"/>
        <dbReference type="EC" id="2.7.8.5"/>
    </reaction>
</comment>
<comment type="caution">
    <text evidence="20">The sequence shown here is derived from an EMBL/GenBank/DDBJ whole genome shotgun (WGS) entry which is preliminary data.</text>
</comment>
<evidence type="ECO:0000256" key="1">
    <source>
        <dbReference type="ARBA" id="ARBA00003973"/>
    </source>
</evidence>
<protein>
    <recommendedName>
        <fullName evidence="7 17">CDP-diacylglycerol--glycerol-3-phosphate 3-phosphatidyltransferase</fullName>
        <ecNumber evidence="6 17">2.7.8.5</ecNumber>
    </recommendedName>
</protein>
<keyword evidence="15" id="KW-1208">Phospholipid metabolism</keyword>
<dbReference type="InterPro" id="IPR043130">
    <property type="entry name" value="CDP-OH_PTrfase_TM_dom"/>
</dbReference>
<feature type="transmembrane region" description="Helical" evidence="19">
    <location>
        <begin position="12"/>
        <end position="40"/>
    </location>
</feature>
<gene>
    <name evidence="20" type="ORF">BHF71_01100</name>
</gene>
<keyword evidence="12" id="KW-0443">Lipid metabolism</keyword>
<evidence type="ECO:0000256" key="18">
    <source>
        <dbReference type="RuleBase" id="RU003750"/>
    </source>
</evidence>
<dbReference type="NCBIfam" id="TIGR00560">
    <property type="entry name" value="pgsA"/>
    <property type="match status" value="1"/>
</dbReference>
<keyword evidence="11 19" id="KW-1133">Transmembrane helix</keyword>
<comment type="function">
    <text evidence="1">This protein catalyzes the committed step to the synthesis of the acidic phospholipids.</text>
</comment>
<evidence type="ECO:0000256" key="19">
    <source>
        <dbReference type="SAM" id="Phobius"/>
    </source>
</evidence>
<evidence type="ECO:0000256" key="6">
    <source>
        <dbReference type="ARBA" id="ARBA00013170"/>
    </source>
</evidence>
<dbReference type="InterPro" id="IPR004570">
    <property type="entry name" value="Phosphatidylglycerol_P_synth"/>
</dbReference>
<dbReference type="PANTHER" id="PTHR14269">
    <property type="entry name" value="CDP-DIACYLGLYCEROL--GLYCEROL-3-PHOSPHATE 3-PHOSPHATIDYLTRANSFERASE-RELATED"/>
    <property type="match status" value="1"/>
</dbReference>
<dbReference type="PIRSF" id="PIRSF000847">
    <property type="entry name" value="Phos_ph_gly_syn"/>
    <property type="match status" value="1"/>
</dbReference>